<dbReference type="InterPro" id="IPR002543">
    <property type="entry name" value="FtsK_dom"/>
</dbReference>
<dbReference type="EMBL" id="BONY01000048">
    <property type="protein sequence ID" value="GIH08338.1"/>
    <property type="molecule type" value="Genomic_DNA"/>
</dbReference>
<proteinExistence type="predicted"/>
<dbReference type="PANTHER" id="PTHR22683">
    <property type="entry name" value="SPORULATION PROTEIN RELATED"/>
    <property type="match status" value="1"/>
</dbReference>
<dbReference type="Pfam" id="PF01580">
    <property type="entry name" value="FtsK_SpoIIIE"/>
    <property type="match status" value="1"/>
</dbReference>
<evidence type="ECO:0000256" key="2">
    <source>
        <dbReference type="ARBA" id="ARBA00022840"/>
    </source>
</evidence>
<name>A0A8J3VJU5_9ACTN</name>
<sequence>MERIEQAAALHRQAAAVVHAAAQALDDHVPLPRTDLAEQHELALRLTQAAAKLTPGWLGAPLDKVDPGPLGEQRRPEFIRIGSGHPLDDVEFPAVVPLLGAGHLTFSADSRDPRVAGALRSILLRLLATAPAGTLIVRAVDAVGGALFAPFGALADAGLMPPAVTERAGLQAILTEAEHWVMPNRPADQRRPAARPRRRDCTMLLIIAALPSAVTQDDLARIVGLAQNGPAAGLHLIIAGWPPLPLGPKPALPALPASTQVSLRTEYSLIGGLPFATAAPPTGPSPTEVWLGLHVPVKLDPDPPARLTQRVCGELAERFTAQGQVHLMDLLPDPDQWWSETSAEGMSTTVGLAGDTPVSLHFTDLTPHWLVGGRAGAGKTAFLINVLYGLCTRYDPDELQLYLLDFSETGALRQFTPTEEDPSWLPHALEVGVDSDREGGLAVLRSLERELTRRTAILNDAGVTRFHQLRSAGAPIPRIVCVINEFQRLLAGNDEIAAEAANLLESVAKQGRSVGMHLVMCSQKARSSNIFGQFLVRVALPGGGDVLEATNDSAASLPVGRAVVNTAGGLGGPRGATRGHEKTVRFPDPHADAQVLAALRQRLWQAREPASAPPLVYAAGRVPAPRPPAALQPDTAHD</sequence>
<dbReference type="GO" id="GO:0003677">
    <property type="term" value="F:DNA binding"/>
    <property type="evidence" value="ECO:0007669"/>
    <property type="project" value="InterPro"/>
</dbReference>
<evidence type="ECO:0000256" key="3">
    <source>
        <dbReference type="PROSITE-ProRule" id="PRU00289"/>
    </source>
</evidence>
<evidence type="ECO:0000256" key="1">
    <source>
        <dbReference type="ARBA" id="ARBA00022741"/>
    </source>
</evidence>
<comment type="caution">
    <text evidence="6">The sequence shown here is derived from an EMBL/GenBank/DDBJ whole genome shotgun (WGS) entry which is preliminary data.</text>
</comment>
<keyword evidence="2 3" id="KW-0067">ATP-binding</keyword>
<dbReference type="PANTHER" id="PTHR22683:SF41">
    <property type="entry name" value="DNA TRANSLOCASE FTSK"/>
    <property type="match status" value="1"/>
</dbReference>
<dbReference type="GO" id="GO:0005524">
    <property type="term" value="F:ATP binding"/>
    <property type="evidence" value="ECO:0007669"/>
    <property type="project" value="UniProtKB-UniRule"/>
</dbReference>
<gene>
    <name evidence="6" type="ORF">Rhe02_64050</name>
</gene>
<evidence type="ECO:0000259" key="5">
    <source>
        <dbReference type="PROSITE" id="PS50901"/>
    </source>
</evidence>
<dbReference type="RefSeq" id="WP_203912097.1">
    <property type="nucleotide sequence ID" value="NZ_BONY01000048.1"/>
</dbReference>
<accession>A0A8J3VJU5</accession>
<dbReference type="PROSITE" id="PS50901">
    <property type="entry name" value="FTSK"/>
    <property type="match status" value="1"/>
</dbReference>
<keyword evidence="1 3" id="KW-0547">Nucleotide-binding</keyword>
<feature type="domain" description="FtsK" evidence="5">
    <location>
        <begin position="355"/>
        <end position="555"/>
    </location>
</feature>
<evidence type="ECO:0000313" key="6">
    <source>
        <dbReference type="EMBL" id="GIH08338.1"/>
    </source>
</evidence>
<feature type="binding site" evidence="3">
    <location>
        <begin position="373"/>
        <end position="380"/>
    </location>
    <ligand>
        <name>ATP</name>
        <dbReference type="ChEBI" id="CHEBI:30616"/>
    </ligand>
</feature>
<evidence type="ECO:0000256" key="4">
    <source>
        <dbReference type="SAM" id="MobiDB-lite"/>
    </source>
</evidence>
<dbReference type="InterPro" id="IPR050206">
    <property type="entry name" value="FtsK/SpoIIIE/SftA"/>
</dbReference>
<evidence type="ECO:0000313" key="7">
    <source>
        <dbReference type="Proteomes" id="UP000612899"/>
    </source>
</evidence>
<dbReference type="InterPro" id="IPR027417">
    <property type="entry name" value="P-loop_NTPase"/>
</dbReference>
<feature type="region of interest" description="Disordered" evidence="4">
    <location>
        <begin position="619"/>
        <end position="638"/>
    </location>
</feature>
<keyword evidence="7" id="KW-1185">Reference proteome</keyword>
<reference evidence="6" key="1">
    <citation type="submission" date="2021-01" db="EMBL/GenBank/DDBJ databases">
        <title>Whole genome shotgun sequence of Rhizocola hellebori NBRC 109834.</title>
        <authorList>
            <person name="Komaki H."/>
            <person name="Tamura T."/>
        </authorList>
    </citation>
    <scope>NUCLEOTIDE SEQUENCE</scope>
    <source>
        <strain evidence="6">NBRC 109834</strain>
    </source>
</reference>
<dbReference type="Proteomes" id="UP000612899">
    <property type="component" value="Unassembled WGS sequence"/>
</dbReference>
<organism evidence="6 7">
    <name type="scientific">Rhizocola hellebori</name>
    <dbReference type="NCBI Taxonomy" id="1392758"/>
    <lineage>
        <taxon>Bacteria</taxon>
        <taxon>Bacillati</taxon>
        <taxon>Actinomycetota</taxon>
        <taxon>Actinomycetes</taxon>
        <taxon>Micromonosporales</taxon>
        <taxon>Micromonosporaceae</taxon>
        <taxon>Rhizocola</taxon>
    </lineage>
</organism>
<protein>
    <recommendedName>
        <fullName evidence="5">FtsK domain-containing protein</fullName>
    </recommendedName>
</protein>
<dbReference type="AlphaFoldDB" id="A0A8J3VJU5"/>
<dbReference type="SUPFAM" id="SSF52540">
    <property type="entry name" value="P-loop containing nucleoside triphosphate hydrolases"/>
    <property type="match status" value="1"/>
</dbReference>
<dbReference type="Gene3D" id="3.40.50.300">
    <property type="entry name" value="P-loop containing nucleotide triphosphate hydrolases"/>
    <property type="match status" value="2"/>
</dbReference>